<feature type="compositionally biased region" description="Low complexity" evidence="6">
    <location>
        <begin position="472"/>
        <end position="514"/>
    </location>
</feature>
<feature type="domain" description="Tectonic-1-3 N-terminal" evidence="10">
    <location>
        <begin position="119"/>
        <end position="207"/>
    </location>
</feature>
<dbReference type="Pfam" id="PF25752">
    <property type="entry name" value="DUF1619_N"/>
    <property type="match status" value="1"/>
</dbReference>
<dbReference type="GO" id="GO:0030030">
    <property type="term" value="P:cell projection organization"/>
    <property type="evidence" value="ECO:0007669"/>
    <property type="project" value="UniProtKB-KW"/>
</dbReference>
<gene>
    <name evidence="11" type="ORF">BCR32DRAFT_295436</name>
</gene>
<keyword evidence="7" id="KW-0812">Transmembrane</keyword>
<feature type="region of interest" description="Disordered" evidence="6">
    <location>
        <begin position="610"/>
        <end position="680"/>
    </location>
</feature>
<feature type="compositionally biased region" description="Low complexity" evidence="6">
    <location>
        <begin position="641"/>
        <end position="668"/>
    </location>
</feature>
<dbReference type="InterPro" id="IPR040354">
    <property type="entry name" value="TCTN1-3"/>
</dbReference>
<accession>A0A1Y1WW00</accession>
<feature type="compositionally biased region" description="Acidic residues" evidence="6">
    <location>
        <begin position="559"/>
        <end position="574"/>
    </location>
</feature>
<comment type="caution">
    <text evidence="11">The sequence shown here is derived from an EMBL/GenBank/DDBJ whole genome shotgun (WGS) entry which is preliminary data.</text>
</comment>
<feature type="compositionally biased region" description="Low complexity" evidence="6">
    <location>
        <begin position="548"/>
        <end position="558"/>
    </location>
</feature>
<evidence type="ECO:0000259" key="9">
    <source>
        <dbReference type="Pfam" id="PF07773"/>
    </source>
</evidence>
<evidence type="ECO:0000313" key="11">
    <source>
        <dbReference type="EMBL" id="ORX77739.1"/>
    </source>
</evidence>
<feature type="signal peptide" evidence="8">
    <location>
        <begin position="1"/>
        <end position="28"/>
    </location>
</feature>
<dbReference type="InterPro" id="IPR057724">
    <property type="entry name" value="TCTN1-3_N"/>
</dbReference>
<reference evidence="11 12" key="2">
    <citation type="submission" date="2016-08" db="EMBL/GenBank/DDBJ databases">
        <title>Pervasive Adenine N6-methylation of Active Genes in Fungi.</title>
        <authorList>
            <consortium name="DOE Joint Genome Institute"/>
            <person name="Mondo S.J."/>
            <person name="Dannebaum R.O."/>
            <person name="Kuo R.C."/>
            <person name="Labutti K."/>
            <person name="Haridas S."/>
            <person name="Kuo A."/>
            <person name="Salamov A."/>
            <person name="Ahrendt S.R."/>
            <person name="Lipzen A."/>
            <person name="Sullivan W."/>
            <person name="Andreopoulos W.B."/>
            <person name="Clum A."/>
            <person name="Lindquist E."/>
            <person name="Daum C."/>
            <person name="Ramamoorthy G.K."/>
            <person name="Gryganskyi A."/>
            <person name="Culley D."/>
            <person name="Magnuson J.K."/>
            <person name="James T.Y."/>
            <person name="O'Malley M.A."/>
            <person name="Stajich J.E."/>
            <person name="Spatafora J.W."/>
            <person name="Visel A."/>
            <person name="Grigoriev I.V."/>
        </authorList>
    </citation>
    <scope>NUCLEOTIDE SEQUENCE [LARGE SCALE GENOMIC DNA]</scope>
    <source>
        <strain evidence="11 12">S4</strain>
    </source>
</reference>
<dbReference type="OrthoDB" id="2104337at2759"/>
<feature type="compositionally biased region" description="Low complexity" evidence="6">
    <location>
        <begin position="610"/>
        <end position="633"/>
    </location>
</feature>
<organism evidence="11 12">
    <name type="scientific">Anaeromyces robustus</name>
    <dbReference type="NCBI Taxonomy" id="1754192"/>
    <lineage>
        <taxon>Eukaryota</taxon>
        <taxon>Fungi</taxon>
        <taxon>Fungi incertae sedis</taxon>
        <taxon>Chytridiomycota</taxon>
        <taxon>Chytridiomycota incertae sedis</taxon>
        <taxon>Neocallimastigomycetes</taxon>
        <taxon>Neocallimastigales</taxon>
        <taxon>Neocallimastigaceae</taxon>
        <taxon>Anaeromyces</taxon>
    </lineage>
</organism>
<dbReference type="Pfam" id="PF07773">
    <property type="entry name" value="TCTN_DUF1619"/>
    <property type="match status" value="1"/>
</dbReference>
<feature type="region of interest" description="Disordered" evidence="6">
    <location>
        <begin position="40"/>
        <end position="72"/>
    </location>
</feature>
<feature type="compositionally biased region" description="Acidic residues" evidence="6">
    <location>
        <begin position="63"/>
        <end position="72"/>
    </location>
</feature>
<dbReference type="InterPro" id="IPR011677">
    <property type="entry name" value="TCTN1-3_dom"/>
</dbReference>
<evidence type="ECO:0000256" key="7">
    <source>
        <dbReference type="SAM" id="Phobius"/>
    </source>
</evidence>
<feature type="compositionally biased region" description="Acidic residues" evidence="6">
    <location>
        <begin position="669"/>
        <end position="680"/>
    </location>
</feature>
<dbReference type="PANTHER" id="PTHR14611:SF2">
    <property type="entry name" value="TECTONIC"/>
    <property type="match status" value="1"/>
</dbReference>
<dbReference type="STRING" id="1754192.A0A1Y1WW00"/>
<feature type="region of interest" description="Disordered" evidence="6">
    <location>
        <begin position="379"/>
        <end position="574"/>
    </location>
</feature>
<feature type="transmembrane region" description="Helical" evidence="7">
    <location>
        <begin position="1135"/>
        <end position="1157"/>
    </location>
</feature>
<protein>
    <recommendedName>
        <fullName evidence="13">Tectonic domain-containing protein</fullName>
    </recommendedName>
</protein>
<feature type="compositionally biased region" description="Low complexity" evidence="6">
    <location>
        <begin position="390"/>
        <end position="464"/>
    </location>
</feature>
<feature type="compositionally biased region" description="Basic and acidic residues" evidence="6">
    <location>
        <begin position="44"/>
        <end position="54"/>
    </location>
</feature>
<evidence type="ECO:0000256" key="5">
    <source>
        <dbReference type="SAM" id="Coils"/>
    </source>
</evidence>
<keyword evidence="5" id="KW-0175">Coiled coil</keyword>
<keyword evidence="4" id="KW-0325">Glycoprotein</keyword>
<evidence type="ECO:0000256" key="1">
    <source>
        <dbReference type="ARBA" id="ARBA00007633"/>
    </source>
</evidence>
<evidence type="ECO:0008006" key="13">
    <source>
        <dbReference type="Google" id="ProtNLM"/>
    </source>
</evidence>
<dbReference type="PANTHER" id="PTHR14611">
    <property type="entry name" value="TECTONIC FAMILY MEMBER"/>
    <property type="match status" value="1"/>
</dbReference>
<keyword evidence="7" id="KW-0472">Membrane</keyword>
<evidence type="ECO:0000256" key="3">
    <source>
        <dbReference type="ARBA" id="ARBA00022794"/>
    </source>
</evidence>
<evidence type="ECO:0000256" key="2">
    <source>
        <dbReference type="ARBA" id="ARBA00022729"/>
    </source>
</evidence>
<dbReference type="EMBL" id="MCFG01000236">
    <property type="protein sequence ID" value="ORX77739.1"/>
    <property type="molecule type" value="Genomic_DNA"/>
</dbReference>
<feature type="domain" description="Tectonic-1-3" evidence="9">
    <location>
        <begin position="903"/>
        <end position="1061"/>
    </location>
</feature>
<name>A0A1Y1WW00_9FUNG</name>
<evidence type="ECO:0000256" key="6">
    <source>
        <dbReference type="SAM" id="MobiDB-lite"/>
    </source>
</evidence>
<keyword evidence="12" id="KW-1185">Reference proteome</keyword>
<evidence type="ECO:0000259" key="10">
    <source>
        <dbReference type="Pfam" id="PF25752"/>
    </source>
</evidence>
<feature type="coiled-coil region" evidence="5">
    <location>
        <begin position="764"/>
        <end position="791"/>
    </location>
</feature>
<keyword evidence="2 8" id="KW-0732">Signal</keyword>
<dbReference type="Proteomes" id="UP000193944">
    <property type="component" value="Unassembled WGS sequence"/>
</dbReference>
<comment type="similarity">
    <text evidence="1">Belongs to the tectonic family.</text>
</comment>
<evidence type="ECO:0000313" key="12">
    <source>
        <dbReference type="Proteomes" id="UP000193944"/>
    </source>
</evidence>
<reference evidence="11 12" key="1">
    <citation type="submission" date="2016-08" db="EMBL/GenBank/DDBJ databases">
        <title>A Parts List for Fungal Cellulosomes Revealed by Comparative Genomics.</title>
        <authorList>
            <consortium name="DOE Joint Genome Institute"/>
            <person name="Haitjema C.H."/>
            <person name="Gilmore S.P."/>
            <person name="Henske J.K."/>
            <person name="Solomon K.V."/>
            <person name="De Groot R."/>
            <person name="Kuo A."/>
            <person name="Mondo S.J."/>
            <person name="Salamov A.A."/>
            <person name="Labutti K."/>
            <person name="Zhao Z."/>
            <person name="Chiniquy J."/>
            <person name="Barry K."/>
            <person name="Brewer H.M."/>
            <person name="Purvine S.O."/>
            <person name="Wright A.T."/>
            <person name="Boxma B."/>
            <person name="Van Alen T."/>
            <person name="Hackstein J.H."/>
            <person name="Baker S.E."/>
            <person name="Grigoriev I.V."/>
            <person name="O'Malley M.A."/>
        </authorList>
    </citation>
    <scope>NUCLEOTIDE SEQUENCE [LARGE SCALE GENOMIC DNA]</scope>
    <source>
        <strain evidence="11 12">S4</strain>
    </source>
</reference>
<proteinExistence type="inferred from homology"/>
<sequence length="1158" mass="132967">MKVIKKNKNINHIFSIIIILLLISEVYGQGFKFTGISSGKNKGKNKESNKDKKPIIAHYNETNTDDNPETDELYDEFGEHINDVNILSNYNEDEKEVEEIKSSSNNNKSKEPSLNFKIDMGQCICDLTRNKCDINCCCDPDCTSEMKYFFTGECLPEGPEDKDKPMCSKLLKKVHNPNVIVTDDYDGSGSAVLCIVMDHNPDMGYFYENPGRIEDKTTFISQFKRLQSTFSYSDKSLSLILPQKSYTLGSPIIIANKTQSTYSKRSDNKKEIVLQSYAFTIPKNTESGFCDTFSPILFLMDIETKCTRRYSKTKKEFTIDYYKTNEILFIRNPTTSNYTTPNFKEMKVNMPEITETHDEIINDYSSDYFNEHEQDYFDPFHQNFNDYDDPLNPNNGNNNNIDNDNDYLNNGYNNDNNNNNSFNPNNGNNNNNDPFNQDNGNNNDDPFNQDNGNNNNDPFNQDNDNNNDDNNDNNGQSNPDNNNNDSFYPDNDYYDPNHSNDNDNDNNNNNNGINNDEDYFIGGIVNGDDDYMNNPFNHDNGDDDDDNNNNNDDPGIADIDNDNNDDDMNDDDMNDYFNYNNYNIFNEPDKEFNDDNDNFIPYVHNFNDNDNNENDNIMNNDDNESSNIINNNDNDNDNENDNIINNNDNENDNIFYNNDNLNDNTFDNNDNENDNIFDNDENNIGIKFNMNSDLKDEEGEGEEDEDKASIINLSVDKSNNDDDDINNKKKEFKTSKIHGIKINKNNIFKREEKYVYNNGKYYIRKNEEDDKELHQALLQSLSNNNNNYNKKNIKKRVIEQRINVNNLPKSTSKKDDNNLQKVVLQVNYKIYYSTPNRGSAANADIIDSVDVEILYDELNLNDNELITQTFNVQFLKSIIKQAETDPEIDINKVTPRKTSGNPGYIFGKEILTSTLNNGTLEETEGFTIPKNILINGELRCPYSTSKSNRGRIPVTFGDDIVSECTLPIDPSINSDYAEITKKMLEIHHSTLRNITYIARFGNSTVNNSWEWIKMIQPESVSNLASCDTLPTELALQFIWAYVGSLKNPQPMIIGARATYGTAGNICTCTVGNTNENDCDINRKKLSYNLRTTVSFLLLPDHGTELYMPRAPRLIPAVQEDLFYPFFIRNEGSHRISFLSSSKIWILSIIIIFITYSLY</sequence>
<evidence type="ECO:0000256" key="4">
    <source>
        <dbReference type="ARBA" id="ARBA00023180"/>
    </source>
</evidence>
<evidence type="ECO:0000256" key="8">
    <source>
        <dbReference type="SAM" id="SignalP"/>
    </source>
</evidence>
<keyword evidence="3" id="KW-0970">Cilium biogenesis/degradation</keyword>
<dbReference type="AlphaFoldDB" id="A0A1Y1WW00"/>
<feature type="chain" id="PRO_5012982750" description="Tectonic domain-containing protein" evidence="8">
    <location>
        <begin position="29"/>
        <end position="1158"/>
    </location>
</feature>
<keyword evidence="7" id="KW-1133">Transmembrane helix</keyword>